<evidence type="ECO:0000313" key="2">
    <source>
        <dbReference type="Proteomes" id="UP001497497"/>
    </source>
</evidence>
<dbReference type="Proteomes" id="UP001497497">
    <property type="component" value="Unassembled WGS sequence"/>
</dbReference>
<dbReference type="InterPro" id="IPR017850">
    <property type="entry name" value="Alkaline_phosphatase_core_sf"/>
</dbReference>
<dbReference type="PANTHER" id="PTHR10974:SF1">
    <property type="entry name" value="FI08016P-RELATED"/>
    <property type="match status" value="1"/>
</dbReference>
<protein>
    <recommendedName>
        <fullName evidence="3">Sulfatase N-terminal domain-containing protein</fullName>
    </recommendedName>
</protein>
<dbReference type="SUPFAM" id="SSF53649">
    <property type="entry name" value="Alkaline phosphatase-like"/>
    <property type="match status" value="1"/>
</dbReference>
<reference evidence="1 2" key="1">
    <citation type="submission" date="2024-04" db="EMBL/GenBank/DDBJ databases">
        <authorList>
            <consortium name="Genoscope - CEA"/>
            <person name="William W."/>
        </authorList>
    </citation>
    <scope>NUCLEOTIDE SEQUENCE [LARGE SCALE GENOMIC DNA]</scope>
</reference>
<dbReference type="PANTHER" id="PTHR10974">
    <property type="entry name" value="FI08016P-RELATED"/>
    <property type="match status" value="1"/>
</dbReference>
<accession>A0AAV2HKR2</accession>
<dbReference type="GO" id="GO:0005615">
    <property type="term" value="C:extracellular space"/>
    <property type="evidence" value="ECO:0007669"/>
    <property type="project" value="TreeGrafter"/>
</dbReference>
<sequence>IVSGQLQHEVPDIHNQTLDGLNFVWNDFKRQGYATMFAEDEPHLGVFNLRLGGFDQIPTDHYMRYFWQAQRESHLRQACSEQFCTGPTPNHQYLFQYLDDFFLKYRNISRFAVGFSGELSHDEVNPSQYLDSDLLNFFRRLRRKGQLKDTAVIVFSDHGSRRGKVRMTLQGKIEERLPFLAIYLPEDFRKKHSDLYRNVVMNAARLTSPFDVHETLLDLLDFIELSYFLFLQVSTSRRGISLLRAIPANRTCAEAGIETHWSV</sequence>
<dbReference type="Gene3D" id="3.40.720.10">
    <property type="entry name" value="Alkaline Phosphatase, subunit A"/>
    <property type="match status" value="1"/>
</dbReference>
<dbReference type="FunFam" id="3.40.720.10:FF:000017">
    <property type="entry name" value="Predicted protein"/>
    <property type="match status" value="1"/>
</dbReference>
<dbReference type="Pfam" id="PF02995">
    <property type="entry name" value="DUF229"/>
    <property type="match status" value="1"/>
</dbReference>
<organism evidence="1 2">
    <name type="scientific">Lymnaea stagnalis</name>
    <name type="common">Great pond snail</name>
    <name type="synonym">Helix stagnalis</name>
    <dbReference type="NCBI Taxonomy" id="6523"/>
    <lineage>
        <taxon>Eukaryota</taxon>
        <taxon>Metazoa</taxon>
        <taxon>Spiralia</taxon>
        <taxon>Lophotrochozoa</taxon>
        <taxon>Mollusca</taxon>
        <taxon>Gastropoda</taxon>
        <taxon>Heterobranchia</taxon>
        <taxon>Euthyneura</taxon>
        <taxon>Panpulmonata</taxon>
        <taxon>Hygrophila</taxon>
        <taxon>Lymnaeoidea</taxon>
        <taxon>Lymnaeidae</taxon>
        <taxon>Lymnaea</taxon>
    </lineage>
</organism>
<name>A0AAV2HKR2_LYMST</name>
<evidence type="ECO:0000313" key="1">
    <source>
        <dbReference type="EMBL" id="CAL1534008.1"/>
    </source>
</evidence>
<feature type="non-terminal residue" evidence="1">
    <location>
        <position position="1"/>
    </location>
</feature>
<evidence type="ECO:0008006" key="3">
    <source>
        <dbReference type="Google" id="ProtNLM"/>
    </source>
</evidence>
<dbReference type="AlphaFoldDB" id="A0AAV2HKR2"/>
<comment type="caution">
    <text evidence="1">The sequence shown here is derived from an EMBL/GenBank/DDBJ whole genome shotgun (WGS) entry which is preliminary data.</text>
</comment>
<keyword evidence="2" id="KW-1185">Reference proteome</keyword>
<dbReference type="CDD" id="cd16021">
    <property type="entry name" value="ALP_like"/>
    <property type="match status" value="1"/>
</dbReference>
<dbReference type="EMBL" id="CAXITT010000158">
    <property type="protein sequence ID" value="CAL1534008.1"/>
    <property type="molecule type" value="Genomic_DNA"/>
</dbReference>
<gene>
    <name evidence="1" type="ORF">GSLYS_00007968001</name>
</gene>
<dbReference type="InterPro" id="IPR004245">
    <property type="entry name" value="DUF229"/>
</dbReference>
<proteinExistence type="predicted"/>